<reference evidence="6 7" key="1">
    <citation type="submission" date="2020-08" db="EMBL/GenBank/DDBJ databases">
        <title>Genomic Encyclopedia of Type Strains, Phase IV (KMG-IV): sequencing the most valuable type-strain genomes for metagenomic binning, comparative biology and taxonomic classification.</title>
        <authorList>
            <person name="Goeker M."/>
        </authorList>
    </citation>
    <scope>NUCLEOTIDE SEQUENCE [LARGE SCALE GENOMIC DNA]</scope>
    <source>
        <strain evidence="6 7">DSM 2163</strain>
    </source>
</reference>
<evidence type="ECO:0000313" key="6">
    <source>
        <dbReference type="EMBL" id="MBB5758205.1"/>
    </source>
</evidence>
<dbReference type="Proteomes" id="UP000583454">
    <property type="component" value="Unassembled WGS sequence"/>
</dbReference>
<evidence type="ECO:0000313" key="7">
    <source>
        <dbReference type="Proteomes" id="UP000583454"/>
    </source>
</evidence>
<gene>
    <name evidence="6" type="ORF">HNR00_002923</name>
</gene>
<evidence type="ECO:0000256" key="3">
    <source>
        <dbReference type="ARBA" id="ARBA00023163"/>
    </source>
</evidence>
<feature type="modified residue" description="4-aspartylphosphate" evidence="4">
    <location>
        <position position="54"/>
    </location>
</feature>
<accession>A0A840ZMA5</accession>
<keyword evidence="7" id="KW-1185">Reference proteome</keyword>
<dbReference type="InterPro" id="IPR001789">
    <property type="entry name" value="Sig_transdc_resp-reg_receiver"/>
</dbReference>
<protein>
    <submittedName>
        <fullName evidence="6">CheY-like chemotaxis protein</fullName>
    </submittedName>
</protein>
<dbReference type="EMBL" id="JACHOP010000012">
    <property type="protein sequence ID" value="MBB5758205.1"/>
    <property type="molecule type" value="Genomic_DNA"/>
</dbReference>
<dbReference type="Pfam" id="PF00072">
    <property type="entry name" value="Response_reg"/>
    <property type="match status" value="1"/>
</dbReference>
<dbReference type="SMART" id="SM00448">
    <property type="entry name" value="REC"/>
    <property type="match status" value="1"/>
</dbReference>
<dbReference type="Gene3D" id="3.40.50.2300">
    <property type="match status" value="1"/>
</dbReference>
<comment type="caution">
    <text evidence="6">The sequence shown here is derived from an EMBL/GenBank/DDBJ whole genome shotgun (WGS) entry which is preliminary data.</text>
</comment>
<organism evidence="6 7">
    <name type="scientific">Methylorubrum rhodinum</name>
    <dbReference type="NCBI Taxonomy" id="29428"/>
    <lineage>
        <taxon>Bacteria</taxon>
        <taxon>Pseudomonadati</taxon>
        <taxon>Pseudomonadota</taxon>
        <taxon>Alphaproteobacteria</taxon>
        <taxon>Hyphomicrobiales</taxon>
        <taxon>Methylobacteriaceae</taxon>
        <taxon>Methylorubrum</taxon>
    </lineage>
</organism>
<dbReference type="SUPFAM" id="SSF52172">
    <property type="entry name" value="CheY-like"/>
    <property type="match status" value="1"/>
</dbReference>
<dbReference type="InterPro" id="IPR050595">
    <property type="entry name" value="Bact_response_regulator"/>
</dbReference>
<evidence type="ECO:0000259" key="5">
    <source>
        <dbReference type="PROSITE" id="PS50110"/>
    </source>
</evidence>
<sequence length="118" mass="13174">MRPVVLVVEDEPLQRLMAVDLVEDAGFDVVDVAGAVEAVRVLESRPDIRVVFTDIDMPGGLSGMQFAATVRDRWPPIELIIVSGKRLLRSDELPARGVFFTKPYKKHEITAVMRRMVG</sequence>
<keyword evidence="1 4" id="KW-0597">Phosphoprotein</keyword>
<dbReference type="PANTHER" id="PTHR44591">
    <property type="entry name" value="STRESS RESPONSE REGULATOR PROTEIN 1"/>
    <property type="match status" value="1"/>
</dbReference>
<dbReference type="RefSeq" id="WP_183570435.1">
    <property type="nucleotide sequence ID" value="NZ_JACHOP010000012.1"/>
</dbReference>
<name>A0A840ZMA5_9HYPH</name>
<evidence type="ECO:0000256" key="2">
    <source>
        <dbReference type="ARBA" id="ARBA00023015"/>
    </source>
</evidence>
<proteinExistence type="predicted"/>
<feature type="domain" description="Response regulatory" evidence="5">
    <location>
        <begin position="4"/>
        <end position="117"/>
    </location>
</feature>
<evidence type="ECO:0000256" key="4">
    <source>
        <dbReference type="PROSITE-ProRule" id="PRU00169"/>
    </source>
</evidence>
<keyword evidence="2" id="KW-0805">Transcription regulation</keyword>
<evidence type="ECO:0000256" key="1">
    <source>
        <dbReference type="ARBA" id="ARBA00022553"/>
    </source>
</evidence>
<dbReference type="InterPro" id="IPR011006">
    <property type="entry name" value="CheY-like_superfamily"/>
</dbReference>
<dbReference type="PANTHER" id="PTHR44591:SF3">
    <property type="entry name" value="RESPONSE REGULATORY DOMAIN-CONTAINING PROTEIN"/>
    <property type="match status" value="1"/>
</dbReference>
<dbReference type="PROSITE" id="PS50110">
    <property type="entry name" value="RESPONSE_REGULATORY"/>
    <property type="match status" value="1"/>
</dbReference>
<dbReference type="AlphaFoldDB" id="A0A840ZMA5"/>
<keyword evidence="3" id="KW-0804">Transcription</keyword>
<dbReference type="GO" id="GO:0000160">
    <property type="term" value="P:phosphorelay signal transduction system"/>
    <property type="evidence" value="ECO:0007669"/>
    <property type="project" value="InterPro"/>
</dbReference>